<organism evidence="2 4">
    <name type="scientific">Crepidotus variabilis</name>
    <dbReference type="NCBI Taxonomy" id="179855"/>
    <lineage>
        <taxon>Eukaryota</taxon>
        <taxon>Fungi</taxon>
        <taxon>Dikarya</taxon>
        <taxon>Basidiomycota</taxon>
        <taxon>Agaricomycotina</taxon>
        <taxon>Agaricomycetes</taxon>
        <taxon>Agaricomycetidae</taxon>
        <taxon>Agaricales</taxon>
        <taxon>Agaricineae</taxon>
        <taxon>Crepidotaceae</taxon>
        <taxon>Crepidotus</taxon>
    </lineage>
</organism>
<dbReference type="EMBL" id="MU158069">
    <property type="protein sequence ID" value="KAF9521426.1"/>
    <property type="molecule type" value="Genomic_DNA"/>
</dbReference>
<keyword evidence="4" id="KW-1185">Reference proteome</keyword>
<feature type="region of interest" description="Disordered" evidence="1">
    <location>
        <begin position="1"/>
        <end position="30"/>
    </location>
</feature>
<protein>
    <submittedName>
        <fullName evidence="2">Uncharacterized protein</fullName>
    </submittedName>
</protein>
<proteinExistence type="predicted"/>
<accession>A0A9P6E090</accession>
<comment type="caution">
    <text evidence="2">The sequence shown here is derived from an EMBL/GenBank/DDBJ whole genome shotgun (WGS) entry which is preliminary data.</text>
</comment>
<reference evidence="2" key="1">
    <citation type="submission" date="2020-11" db="EMBL/GenBank/DDBJ databases">
        <authorList>
            <consortium name="DOE Joint Genome Institute"/>
            <person name="Ahrendt S."/>
            <person name="Riley R."/>
            <person name="Andreopoulos W."/>
            <person name="Labutti K."/>
            <person name="Pangilinan J."/>
            <person name="Ruiz-Duenas F.J."/>
            <person name="Barrasa J.M."/>
            <person name="Sanchez-Garcia M."/>
            <person name="Camarero S."/>
            <person name="Miyauchi S."/>
            <person name="Serrano A."/>
            <person name="Linde D."/>
            <person name="Babiker R."/>
            <person name="Drula E."/>
            <person name="Ayuso-Fernandez I."/>
            <person name="Pacheco R."/>
            <person name="Padilla G."/>
            <person name="Ferreira P."/>
            <person name="Barriuso J."/>
            <person name="Kellner H."/>
            <person name="Castanera R."/>
            <person name="Alfaro M."/>
            <person name="Ramirez L."/>
            <person name="Pisabarro A.G."/>
            <person name="Kuo A."/>
            <person name="Tritt A."/>
            <person name="Lipzen A."/>
            <person name="He G."/>
            <person name="Yan M."/>
            <person name="Ng V."/>
            <person name="Cullen D."/>
            <person name="Martin F."/>
            <person name="Rosso M.-N."/>
            <person name="Henrissat B."/>
            <person name="Hibbett D."/>
            <person name="Martinez A.T."/>
            <person name="Grigoriev I.V."/>
        </authorList>
    </citation>
    <scope>NUCLEOTIDE SEQUENCE</scope>
    <source>
        <strain evidence="2">CBS 506.95</strain>
    </source>
</reference>
<evidence type="ECO:0000313" key="4">
    <source>
        <dbReference type="Proteomes" id="UP000807306"/>
    </source>
</evidence>
<sequence>MTKRKASDSIDNVGEPGDAATSGPSSLFSVSKKKKTLLPDELIDTTLKKIASSNGPVAKTVQQMLARAVVAGDDIMKETTGGMKPKISKKAKGKAKTINSNEVPNNVVDSVGMIIHGLAINPAFHAHLAAGLPDDGSLSIWLPFFQSQRELNAQNTAMTDQDLLKPLDSDNAITSLMTHSQLTELLQGYFPSVFDNLDRLALGEPARKHTPYVLCSKIPKGGYQPLQNPYPDGKAIAKLFSKGGSNVECKVLFGKCCRQPLSDDVNPDYVEGQLKMVHGSPEPTQLPTPPIIPTIPDPLTNDDEIKILEALCPSQLRPSSSSESRVLRPRSTIQHCWYYKSKDKDKYEVVAGLFGGTTPTSVTAVGTQSPSPMEAIESQLSQSLSFVLEDKPNPWEEIAAKEYNF</sequence>
<evidence type="ECO:0000313" key="3">
    <source>
        <dbReference type="EMBL" id="KAF9521426.1"/>
    </source>
</evidence>
<gene>
    <name evidence="3" type="ORF">CPB83DRAFT_900742</name>
    <name evidence="2" type="ORF">CPB83DRAFT_900748</name>
</gene>
<dbReference type="Proteomes" id="UP000807306">
    <property type="component" value="Unassembled WGS sequence"/>
</dbReference>
<dbReference type="AlphaFoldDB" id="A0A9P6E090"/>
<evidence type="ECO:0000313" key="2">
    <source>
        <dbReference type="EMBL" id="KAF9521421.1"/>
    </source>
</evidence>
<dbReference type="EMBL" id="MU158071">
    <property type="protein sequence ID" value="KAF9521421.1"/>
    <property type="molecule type" value="Genomic_DNA"/>
</dbReference>
<evidence type="ECO:0000256" key="1">
    <source>
        <dbReference type="SAM" id="MobiDB-lite"/>
    </source>
</evidence>
<name>A0A9P6E090_9AGAR</name>